<dbReference type="EMBL" id="ADOT01000173">
    <property type="protein sequence ID" value="EGX46972.1"/>
    <property type="molecule type" value="Genomic_DNA"/>
</dbReference>
<evidence type="ECO:0000256" key="1">
    <source>
        <dbReference type="SAM" id="MobiDB-lite"/>
    </source>
</evidence>
<evidence type="ECO:0000313" key="2">
    <source>
        <dbReference type="EMBL" id="EGX46972.1"/>
    </source>
</evidence>
<dbReference type="InParanoid" id="G1XIN4"/>
<feature type="region of interest" description="Disordered" evidence="1">
    <location>
        <begin position="525"/>
        <end position="544"/>
    </location>
</feature>
<sequence>MFLPPEILLSILEELKTDRSTLHNLRLVDKYFCQVATDILFGDFSVHYGFRHSVPQMKAIINSPGLQPYIRSLDLPSESFFPIARNFKLRDGGGYRFPWSRDLSKEVNPPARRHCYEQQTDSKGYRGYLEVPTNRNATFSFGVKRYQNEYDKYIKTLTQFLKTCVNLRTIHITTGLGYEAERSEAWCTMIGSRVFPILAEQGIKRLDMSLASGDCLFKILQWYGQDTANGPSQIPVLSSVTSLSIKIDRECAAYHQLFDMGGLKRLDGFLSTLSNLTTYSIGNTELRQRSIELLPTQYTQHNITSLTLSCMYLGEETFDKFKSSISSMRLLTNLTLDTIALSSSAEFQVDDYPERKLPKAMSSPSPPEASASQFCLFDSSDDLVNPFGSTYHPPTNFSFDFDSFLNPPSRTITAYELKNFSGLWKATFTMLRERLTKLTEFSFKRLVYTTPRPIGGRSALLFIPVQDREDYNRRDFQKFARGTYNMELISTLESDYLALESLRNEVNERRHKCGLVELKCESKSEGFGETNSENDSDRLSEEIPGFEHQTKDKRIILLRYDSVWNDTSLETPGIIPPTRDIDLQYWTVW</sequence>
<keyword evidence="3" id="KW-1185">Reference proteome</keyword>
<protein>
    <recommendedName>
        <fullName evidence="4">F-box domain-containing protein</fullName>
    </recommendedName>
</protein>
<organism evidence="2 3">
    <name type="scientific">Arthrobotrys oligospora (strain ATCC 24927 / CBS 115.81 / DSM 1491)</name>
    <name type="common">Nematode-trapping fungus</name>
    <name type="synonym">Didymozoophaga oligospora</name>
    <dbReference type="NCBI Taxonomy" id="756982"/>
    <lineage>
        <taxon>Eukaryota</taxon>
        <taxon>Fungi</taxon>
        <taxon>Dikarya</taxon>
        <taxon>Ascomycota</taxon>
        <taxon>Pezizomycotina</taxon>
        <taxon>Orbiliomycetes</taxon>
        <taxon>Orbiliales</taxon>
        <taxon>Orbiliaceae</taxon>
        <taxon>Orbilia</taxon>
        <taxon>Orbilia oligospora</taxon>
    </lineage>
</organism>
<proteinExistence type="predicted"/>
<accession>G1XIN4</accession>
<dbReference type="AlphaFoldDB" id="G1XIN4"/>
<dbReference type="RefSeq" id="XP_011124346.1">
    <property type="nucleotide sequence ID" value="XM_011126044.1"/>
</dbReference>
<gene>
    <name evidence="2" type="ORF">AOL_s00097g211</name>
</gene>
<evidence type="ECO:0000313" key="3">
    <source>
        <dbReference type="Proteomes" id="UP000008784"/>
    </source>
</evidence>
<evidence type="ECO:0008006" key="4">
    <source>
        <dbReference type="Google" id="ProtNLM"/>
    </source>
</evidence>
<dbReference type="SUPFAM" id="SSF52047">
    <property type="entry name" value="RNI-like"/>
    <property type="match status" value="1"/>
</dbReference>
<dbReference type="HOGENOM" id="CLU_566219_0_0_1"/>
<dbReference type="GeneID" id="22895246"/>
<reference evidence="2 3" key="1">
    <citation type="journal article" date="2011" name="PLoS Pathog.">
        <title>Genomic and proteomic analyses of the fungus Arthrobotrys oligospora provide insights into nematode-trap formation.</title>
        <authorList>
            <person name="Yang J."/>
            <person name="Wang L."/>
            <person name="Ji X."/>
            <person name="Feng Y."/>
            <person name="Li X."/>
            <person name="Zou C."/>
            <person name="Xu J."/>
            <person name="Ren Y."/>
            <person name="Mi Q."/>
            <person name="Wu J."/>
            <person name="Liu S."/>
            <person name="Liu Y."/>
            <person name="Huang X."/>
            <person name="Wang H."/>
            <person name="Niu X."/>
            <person name="Li J."/>
            <person name="Liang L."/>
            <person name="Luo Y."/>
            <person name="Ji K."/>
            <person name="Zhou W."/>
            <person name="Yu Z."/>
            <person name="Li G."/>
            <person name="Liu Y."/>
            <person name="Li L."/>
            <person name="Qiao M."/>
            <person name="Feng L."/>
            <person name="Zhang K.-Q."/>
        </authorList>
    </citation>
    <scope>NUCLEOTIDE SEQUENCE [LARGE SCALE GENOMIC DNA]</scope>
    <source>
        <strain evidence="3">ATCC 24927 / CBS 115.81 / DSM 1491</strain>
    </source>
</reference>
<name>G1XIN4_ARTOA</name>
<dbReference type="Proteomes" id="UP000008784">
    <property type="component" value="Unassembled WGS sequence"/>
</dbReference>
<comment type="caution">
    <text evidence="2">The sequence shown here is derived from an EMBL/GenBank/DDBJ whole genome shotgun (WGS) entry which is preliminary data.</text>
</comment>
<dbReference type="OrthoDB" id="5314296at2759"/>